<dbReference type="PROSITE" id="PS00028">
    <property type="entry name" value="ZINC_FINGER_C2H2_1"/>
    <property type="match status" value="3"/>
</dbReference>
<evidence type="ECO:0000256" key="5">
    <source>
        <dbReference type="ARBA" id="ARBA00022833"/>
    </source>
</evidence>
<accession>A0A2G8KK85</accession>
<dbReference type="EMBL" id="MRZV01000526">
    <property type="protein sequence ID" value="PIK48368.1"/>
    <property type="molecule type" value="Genomic_DNA"/>
</dbReference>
<dbReference type="GO" id="GO:0000977">
    <property type="term" value="F:RNA polymerase II transcription regulatory region sequence-specific DNA binding"/>
    <property type="evidence" value="ECO:0007669"/>
    <property type="project" value="TreeGrafter"/>
</dbReference>
<dbReference type="Proteomes" id="UP000230750">
    <property type="component" value="Unassembled WGS sequence"/>
</dbReference>
<evidence type="ECO:0000256" key="6">
    <source>
        <dbReference type="ARBA" id="ARBA00023015"/>
    </source>
</evidence>
<dbReference type="PROSITE" id="PS50157">
    <property type="entry name" value="ZINC_FINGER_C2H2_2"/>
    <property type="match status" value="3"/>
</dbReference>
<dbReference type="SUPFAM" id="SSF57667">
    <property type="entry name" value="beta-beta-alpha zinc fingers"/>
    <property type="match status" value="2"/>
</dbReference>
<dbReference type="InterPro" id="IPR036236">
    <property type="entry name" value="Znf_C2H2_sf"/>
</dbReference>
<keyword evidence="7" id="KW-0804">Transcription</keyword>
<protein>
    <recommendedName>
        <fullName evidence="11">C2H2-type domain-containing protein</fullName>
    </recommendedName>
</protein>
<evidence type="ECO:0000256" key="4">
    <source>
        <dbReference type="ARBA" id="ARBA00022771"/>
    </source>
</evidence>
<evidence type="ECO:0000256" key="1">
    <source>
        <dbReference type="ARBA" id="ARBA00004123"/>
    </source>
</evidence>
<gene>
    <name evidence="12" type="ORF">BSL78_14769</name>
</gene>
<proteinExistence type="predicted"/>
<evidence type="ECO:0000259" key="11">
    <source>
        <dbReference type="PROSITE" id="PS50157"/>
    </source>
</evidence>
<dbReference type="InterPro" id="IPR050717">
    <property type="entry name" value="C2H2-ZF_Transcription_Reg"/>
</dbReference>
<evidence type="ECO:0000313" key="12">
    <source>
        <dbReference type="EMBL" id="PIK48368.1"/>
    </source>
</evidence>
<keyword evidence="2" id="KW-0479">Metal-binding</keyword>
<keyword evidence="13" id="KW-1185">Reference proteome</keyword>
<dbReference type="Gene3D" id="3.30.160.60">
    <property type="entry name" value="Classic Zinc Finger"/>
    <property type="match status" value="2"/>
</dbReference>
<dbReference type="GO" id="GO:0000981">
    <property type="term" value="F:DNA-binding transcription factor activity, RNA polymerase II-specific"/>
    <property type="evidence" value="ECO:0007669"/>
    <property type="project" value="TreeGrafter"/>
</dbReference>
<dbReference type="PANTHER" id="PTHR14196">
    <property type="entry name" value="ODD-SKIPPED - RELATED"/>
    <property type="match status" value="1"/>
</dbReference>
<dbReference type="SMART" id="SM00355">
    <property type="entry name" value="ZnF_C2H2"/>
    <property type="match status" value="3"/>
</dbReference>
<dbReference type="AlphaFoldDB" id="A0A2G8KK85"/>
<feature type="domain" description="C2H2-type" evidence="11">
    <location>
        <begin position="194"/>
        <end position="221"/>
    </location>
</feature>
<organism evidence="12 13">
    <name type="scientific">Stichopus japonicus</name>
    <name type="common">Sea cucumber</name>
    <dbReference type="NCBI Taxonomy" id="307972"/>
    <lineage>
        <taxon>Eukaryota</taxon>
        <taxon>Metazoa</taxon>
        <taxon>Echinodermata</taxon>
        <taxon>Eleutherozoa</taxon>
        <taxon>Echinozoa</taxon>
        <taxon>Holothuroidea</taxon>
        <taxon>Aspidochirotacea</taxon>
        <taxon>Aspidochirotida</taxon>
        <taxon>Stichopodidae</taxon>
        <taxon>Apostichopus</taxon>
    </lineage>
</organism>
<keyword evidence="3" id="KW-0677">Repeat</keyword>
<dbReference type="OrthoDB" id="427030at2759"/>
<feature type="region of interest" description="Disordered" evidence="10">
    <location>
        <begin position="96"/>
        <end position="129"/>
    </location>
</feature>
<feature type="domain" description="C2H2-type" evidence="11">
    <location>
        <begin position="166"/>
        <end position="193"/>
    </location>
</feature>
<sequence length="222" mass="25381">MTGGYKHVLKRRSCTYIPIGLVLPTPLGYPQYTTKVTTVRTCTLIFNCLYSWPQCIALSLLHRFILPQTRNIANDRTHRWTWGSYRIFDNLSSQASVSSKGKSGEATLKRRRRQTQIPASGRNPSVSNNAAGRTKTFFLCQFCDRPFSLKSNLKVHERRHTGERPFKCQFCPKTFVSAGEKKTHENFHTGAKPYKCRFCDRGFASTGIRGHHEAKHKQDNPV</sequence>
<reference evidence="12 13" key="1">
    <citation type="journal article" date="2017" name="PLoS Biol.">
        <title>The sea cucumber genome provides insights into morphological evolution and visceral regeneration.</title>
        <authorList>
            <person name="Zhang X."/>
            <person name="Sun L."/>
            <person name="Yuan J."/>
            <person name="Sun Y."/>
            <person name="Gao Y."/>
            <person name="Zhang L."/>
            <person name="Li S."/>
            <person name="Dai H."/>
            <person name="Hamel J.F."/>
            <person name="Liu C."/>
            <person name="Yu Y."/>
            <person name="Liu S."/>
            <person name="Lin W."/>
            <person name="Guo K."/>
            <person name="Jin S."/>
            <person name="Xu P."/>
            <person name="Storey K.B."/>
            <person name="Huan P."/>
            <person name="Zhang T."/>
            <person name="Zhou Y."/>
            <person name="Zhang J."/>
            <person name="Lin C."/>
            <person name="Li X."/>
            <person name="Xing L."/>
            <person name="Huo D."/>
            <person name="Sun M."/>
            <person name="Wang L."/>
            <person name="Mercier A."/>
            <person name="Li F."/>
            <person name="Yang H."/>
            <person name="Xiang J."/>
        </authorList>
    </citation>
    <scope>NUCLEOTIDE SEQUENCE [LARGE SCALE GENOMIC DNA]</scope>
    <source>
        <strain evidence="12">Shaxun</strain>
        <tissue evidence="12">Muscle</tissue>
    </source>
</reference>
<evidence type="ECO:0000256" key="7">
    <source>
        <dbReference type="ARBA" id="ARBA00023163"/>
    </source>
</evidence>
<dbReference type="InterPro" id="IPR013087">
    <property type="entry name" value="Znf_C2H2_type"/>
</dbReference>
<dbReference type="Pfam" id="PF00096">
    <property type="entry name" value="zf-C2H2"/>
    <property type="match status" value="1"/>
</dbReference>
<keyword evidence="5" id="KW-0862">Zinc</keyword>
<dbReference type="FunFam" id="3.30.160.60:FF:000145">
    <property type="entry name" value="Zinc finger protein 574"/>
    <property type="match status" value="1"/>
</dbReference>
<feature type="compositionally biased region" description="Polar residues" evidence="10">
    <location>
        <begin position="115"/>
        <end position="129"/>
    </location>
</feature>
<dbReference type="PANTHER" id="PTHR14196:SF0">
    <property type="entry name" value="PROTEIN BOWEL"/>
    <property type="match status" value="1"/>
</dbReference>
<name>A0A2G8KK85_STIJA</name>
<dbReference type="GO" id="GO:0005634">
    <property type="term" value="C:nucleus"/>
    <property type="evidence" value="ECO:0007669"/>
    <property type="project" value="UniProtKB-SubCell"/>
</dbReference>
<evidence type="ECO:0000256" key="2">
    <source>
        <dbReference type="ARBA" id="ARBA00022723"/>
    </source>
</evidence>
<comment type="subcellular location">
    <subcellularLocation>
        <location evidence="1">Nucleus</location>
    </subcellularLocation>
</comment>
<comment type="caution">
    <text evidence="12">The sequence shown here is derived from an EMBL/GenBank/DDBJ whole genome shotgun (WGS) entry which is preliminary data.</text>
</comment>
<dbReference type="STRING" id="307972.A0A2G8KK85"/>
<evidence type="ECO:0000256" key="9">
    <source>
        <dbReference type="PROSITE-ProRule" id="PRU00042"/>
    </source>
</evidence>
<evidence type="ECO:0000256" key="10">
    <source>
        <dbReference type="SAM" id="MobiDB-lite"/>
    </source>
</evidence>
<evidence type="ECO:0000313" key="13">
    <source>
        <dbReference type="Proteomes" id="UP000230750"/>
    </source>
</evidence>
<evidence type="ECO:0000256" key="8">
    <source>
        <dbReference type="ARBA" id="ARBA00023242"/>
    </source>
</evidence>
<feature type="domain" description="C2H2-type" evidence="11">
    <location>
        <begin position="138"/>
        <end position="165"/>
    </location>
</feature>
<keyword evidence="4 9" id="KW-0863">Zinc-finger</keyword>
<keyword evidence="6" id="KW-0805">Transcription regulation</keyword>
<dbReference type="GO" id="GO:0008270">
    <property type="term" value="F:zinc ion binding"/>
    <property type="evidence" value="ECO:0007669"/>
    <property type="project" value="UniProtKB-KW"/>
</dbReference>
<keyword evidence="8" id="KW-0539">Nucleus</keyword>
<evidence type="ECO:0000256" key="3">
    <source>
        <dbReference type="ARBA" id="ARBA00022737"/>
    </source>
</evidence>